<comment type="caution">
    <text evidence="1">The sequence shown here is derived from an EMBL/GenBank/DDBJ whole genome shotgun (WGS) entry which is preliminary data.</text>
</comment>
<gene>
    <name evidence="1" type="ORF">C8N25_101132</name>
</gene>
<organism evidence="1 2">
    <name type="scientific">Algoriphagus antarcticus</name>
    <dbReference type="NCBI Taxonomy" id="238540"/>
    <lineage>
        <taxon>Bacteria</taxon>
        <taxon>Pseudomonadati</taxon>
        <taxon>Bacteroidota</taxon>
        <taxon>Cytophagia</taxon>
        <taxon>Cytophagales</taxon>
        <taxon>Cyclobacteriaceae</taxon>
        <taxon>Algoriphagus</taxon>
    </lineage>
</organism>
<dbReference type="OrthoDB" id="828231at2"/>
<proteinExistence type="predicted"/>
<dbReference type="Proteomes" id="UP000256405">
    <property type="component" value="Unassembled WGS sequence"/>
</dbReference>
<reference evidence="1 2" key="1">
    <citation type="submission" date="2018-08" db="EMBL/GenBank/DDBJ databases">
        <title>Genomic Encyclopedia of Archaeal and Bacterial Type Strains, Phase II (KMG-II): from individual species to whole genera.</title>
        <authorList>
            <person name="Goeker M."/>
        </authorList>
    </citation>
    <scope>NUCLEOTIDE SEQUENCE [LARGE SCALE GENOMIC DNA]</scope>
    <source>
        <strain evidence="1 2">DSM 15986</strain>
    </source>
</reference>
<sequence>MLNSIQTLSDVETFFIYLIHEESLNFHPDEDFKSYINVETRLPSYSPEEAELRNKLMEACFEICEKEGVEIYDIGLPFLLDRLK</sequence>
<keyword evidence="2" id="KW-1185">Reference proteome</keyword>
<evidence type="ECO:0000313" key="2">
    <source>
        <dbReference type="Proteomes" id="UP000256405"/>
    </source>
</evidence>
<dbReference type="AlphaFoldDB" id="A0A3E0E7U3"/>
<accession>A0A3E0E7U3</accession>
<dbReference type="RefSeq" id="WP_086543406.1">
    <property type="nucleotide sequence ID" value="NZ_MSSW01000072.1"/>
</dbReference>
<evidence type="ECO:0000313" key="1">
    <source>
        <dbReference type="EMBL" id="REG94307.1"/>
    </source>
</evidence>
<protein>
    <submittedName>
        <fullName evidence="1">Uncharacterized protein</fullName>
    </submittedName>
</protein>
<dbReference type="EMBL" id="QUNF01000001">
    <property type="protein sequence ID" value="REG94307.1"/>
    <property type="molecule type" value="Genomic_DNA"/>
</dbReference>
<name>A0A3E0E7U3_9BACT</name>